<accession>A0AAU9HS98</accession>
<dbReference type="EMBL" id="HG992337">
    <property type="protein sequence ID" value="CAE6769194.1"/>
    <property type="molecule type" value="Genomic_DNA"/>
</dbReference>
<dbReference type="EMBL" id="HG992337">
    <property type="protein sequence ID" value="CAE6769174.1"/>
    <property type="molecule type" value="Genomic_DNA"/>
</dbReference>
<name>A0AAU9HS98_9XANT</name>
<protein>
    <recommendedName>
        <fullName evidence="3">Topoisomerase II</fullName>
    </recommendedName>
</protein>
<gene>
    <name evidence="1" type="ORF">XA1314C_21010</name>
</gene>
<evidence type="ECO:0008006" key="3">
    <source>
        <dbReference type="Google" id="ProtNLM"/>
    </source>
</evidence>
<evidence type="ECO:0000313" key="2">
    <source>
        <dbReference type="Proteomes" id="UP000835242"/>
    </source>
</evidence>
<proteinExistence type="predicted"/>
<dbReference type="Proteomes" id="UP000835242">
    <property type="component" value="Chromosome"/>
</dbReference>
<reference evidence="1 2" key="1">
    <citation type="submission" date="2021-02" db="EMBL/GenBank/DDBJ databases">
        <authorList>
            <person name="Pothier F. J."/>
        </authorList>
    </citation>
    <scope>NUCLEOTIDE SEQUENCE [LARGE SCALE GENOMIC DNA]</scope>
    <source>
        <strain evidence="1 2">1314c</strain>
    </source>
</reference>
<dbReference type="AlphaFoldDB" id="A0AAU9HS98"/>
<organism evidence="1 2">
    <name type="scientific">Xanthomonas arboricola</name>
    <dbReference type="NCBI Taxonomy" id="56448"/>
    <lineage>
        <taxon>Bacteria</taxon>
        <taxon>Pseudomonadati</taxon>
        <taxon>Pseudomonadota</taxon>
        <taxon>Gammaproteobacteria</taxon>
        <taxon>Lysobacterales</taxon>
        <taxon>Lysobacteraceae</taxon>
        <taxon>Xanthomonas</taxon>
    </lineage>
</organism>
<sequence>MGLTGFEKEQSLNATYGGKCAEYIDIKNEVIDSPEQFIALYFQGFLRTLEGLGKYARAGNRYYDAFVHVKKYPKVQRWLKLFLTRTYLRNYDALSKKRPSIEDAEIWIGQKNASYGLLVTPRFIKGEWENDKSEIRHFKPKYWTIGHVLATGLVIPDEDERIEFEDVEGYLTFLINTLVRNSGSVHELAIAKLYRKFVRDSKAPLEIPLLIPELRYGGKKVKHEHRLDFTIIDPHTLSKVGFELSPWSTHGLLSGTKEKTQKAINDEARENFEREMKKLKAYFRKLGIPVIVYTDQDLQDREKIFSEIAEYLTPSKVPKQLEFQAVADFLSFKPVC</sequence>
<evidence type="ECO:0000313" key="1">
    <source>
        <dbReference type="EMBL" id="CAE6769194.1"/>
    </source>
</evidence>